<proteinExistence type="predicted"/>
<dbReference type="Proteomes" id="UP000655225">
    <property type="component" value="Unassembled WGS sequence"/>
</dbReference>
<evidence type="ECO:0000256" key="1">
    <source>
        <dbReference type="ARBA" id="ARBA00047473"/>
    </source>
</evidence>
<dbReference type="Gene3D" id="3.40.50.720">
    <property type="entry name" value="NAD(P)-binding Rossmann-like Domain"/>
    <property type="match status" value="1"/>
</dbReference>
<dbReference type="GO" id="GO:0003979">
    <property type="term" value="F:UDP-glucose 6-dehydrogenase activity"/>
    <property type="evidence" value="ECO:0007669"/>
    <property type="project" value="UniProtKB-EC"/>
</dbReference>
<dbReference type="GO" id="GO:0005634">
    <property type="term" value="C:nucleus"/>
    <property type="evidence" value="ECO:0007669"/>
    <property type="project" value="TreeGrafter"/>
</dbReference>
<reference evidence="4 5" key="1">
    <citation type="submission" date="2020-04" db="EMBL/GenBank/DDBJ databases">
        <title>Plant Genome Project.</title>
        <authorList>
            <person name="Zhang R.-G."/>
        </authorList>
    </citation>
    <scope>NUCLEOTIDE SEQUENCE [LARGE SCALE GENOMIC DNA]</scope>
    <source>
        <strain evidence="4">YNK0</strain>
        <tissue evidence="4">Leaf</tissue>
    </source>
</reference>
<dbReference type="InterPro" id="IPR036291">
    <property type="entry name" value="NAD(P)-bd_dom_sf"/>
</dbReference>
<dbReference type="OrthoDB" id="5059218at2759"/>
<feature type="compositionally biased region" description="Polar residues" evidence="2">
    <location>
        <begin position="40"/>
        <end position="50"/>
    </location>
</feature>
<sequence length="873" mass="96249">MENTGAPAKRQRVSTDRETSSNLAATEEIYDVPPQHHNTDTNNSDINSPSFDLDEPAPQEDQHIEYAPQEDQHNVSAPQEDQQNNLAVDSFPFSFVRSVKLVPWAANQGARKTEALSDSVVVSVGPDVSPNPSAKIPKLDLEIENGRSRGRFARKNQKRNLRRRRQRWARKMLELAYRVVNSENLPHLSKSGFESLVEREHQLGEGGMGLVEVGASSKSIGLQESSSGGPVIPMHLLDPRPSHVRLEEGLLDVGFKTQDFREIAGPKRMGLSPGGTDQDSAFIRPHLYSIRASEEKLVTSLQGMLTYARSLSRDEDGSFNLGKTASVSQIQSLPEESCDLETPAPARRFREPRRNILGKSGSHQLSSSSKSLEGRFWDAASDCSELEQYTPLVFTELKSMHSSEEMVARGTDGKAVEPLMMDEVSGDKGAVLLPIGIAPFVSMRTYLVLAGLEQEKLIDKGLWEQSSRGLQVTVRGEVEGSQVFGVIEGGGVMADHQQALGAFGGSKEGSSSIFSEDQACRSSSGLCPFTEVVCEDRSSCATSAVRGVNQVLLPQMCPEAVSEWVVNHIESVGQALGLSSEGRDIEVRRQYQNIVEDNKESRGRPIIKSKAGRSSASARKKRRLECSINYDHASVQDEQNVEGEDDGSAEEPLGVQEQCLEDIQNICCIGAGHVGGLSMAVVAENYPEKKVTVVDSRTDLIDKWRSDERPYHEPDFEELFTTVYSNNLFFSDDIETAIGEAGLIFIAVDVPTKVRGSGEMGRMDLTNWERAIRKITEVSTRGKIIVEKSTVPFETIGKIREIASTSENADFHIISNPEFFSQGTAVHDLRFPSRVVIGSSDQDGFYVELLKQFYSRWVQPERIITLNNVKSLG</sequence>
<evidence type="ECO:0000313" key="5">
    <source>
        <dbReference type="Proteomes" id="UP000655225"/>
    </source>
</evidence>
<gene>
    <name evidence="4" type="ORF">HHK36_030386</name>
</gene>
<dbReference type="AlphaFoldDB" id="A0A834Y9I9"/>
<dbReference type="InterPro" id="IPR001732">
    <property type="entry name" value="UDP-Glc/GDP-Man_DH_N"/>
</dbReference>
<dbReference type="GO" id="GO:0006024">
    <property type="term" value="P:glycosaminoglycan biosynthetic process"/>
    <property type="evidence" value="ECO:0007669"/>
    <property type="project" value="TreeGrafter"/>
</dbReference>
<comment type="catalytic activity">
    <reaction evidence="1">
        <text>UDP-alpha-D-glucose + 2 NAD(+) + H2O = UDP-alpha-D-glucuronate + 2 NADH + 3 H(+)</text>
        <dbReference type="Rhea" id="RHEA:23596"/>
        <dbReference type="ChEBI" id="CHEBI:15377"/>
        <dbReference type="ChEBI" id="CHEBI:15378"/>
        <dbReference type="ChEBI" id="CHEBI:57540"/>
        <dbReference type="ChEBI" id="CHEBI:57945"/>
        <dbReference type="ChEBI" id="CHEBI:58052"/>
        <dbReference type="ChEBI" id="CHEBI:58885"/>
        <dbReference type="EC" id="1.1.1.22"/>
    </reaction>
</comment>
<organism evidence="4 5">
    <name type="scientific">Tetracentron sinense</name>
    <name type="common">Spur-leaf</name>
    <dbReference type="NCBI Taxonomy" id="13715"/>
    <lineage>
        <taxon>Eukaryota</taxon>
        <taxon>Viridiplantae</taxon>
        <taxon>Streptophyta</taxon>
        <taxon>Embryophyta</taxon>
        <taxon>Tracheophyta</taxon>
        <taxon>Spermatophyta</taxon>
        <taxon>Magnoliopsida</taxon>
        <taxon>Trochodendrales</taxon>
        <taxon>Trochodendraceae</taxon>
        <taxon>Tetracentron</taxon>
    </lineage>
</organism>
<name>A0A834Y9I9_TETSI</name>
<feature type="region of interest" description="Disordered" evidence="2">
    <location>
        <begin position="1"/>
        <end position="58"/>
    </location>
</feature>
<evidence type="ECO:0000259" key="3">
    <source>
        <dbReference type="Pfam" id="PF03721"/>
    </source>
</evidence>
<evidence type="ECO:0000313" key="4">
    <source>
        <dbReference type="EMBL" id="KAF8377014.1"/>
    </source>
</evidence>
<dbReference type="Pfam" id="PF03721">
    <property type="entry name" value="UDPG_MGDP_dh_N"/>
    <property type="match status" value="1"/>
</dbReference>
<comment type="caution">
    <text evidence="4">The sequence shown here is derived from an EMBL/GenBank/DDBJ whole genome shotgun (WGS) entry which is preliminary data.</text>
</comment>
<accession>A0A834Y9I9</accession>
<dbReference type="InterPro" id="IPR028356">
    <property type="entry name" value="UDPglc_DH_euk"/>
</dbReference>
<keyword evidence="5" id="KW-1185">Reference proteome</keyword>
<dbReference type="SUPFAM" id="SSF51735">
    <property type="entry name" value="NAD(P)-binding Rossmann-fold domains"/>
    <property type="match status" value="1"/>
</dbReference>
<dbReference type="GO" id="GO:0051287">
    <property type="term" value="F:NAD binding"/>
    <property type="evidence" value="ECO:0007669"/>
    <property type="project" value="InterPro"/>
</dbReference>
<dbReference type="PANTHER" id="PTHR11374:SF3">
    <property type="entry name" value="UDP-GLUCOSE 6-DEHYDROGENASE"/>
    <property type="match status" value="1"/>
</dbReference>
<dbReference type="EMBL" id="JABCRI010000024">
    <property type="protein sequence ID" value="KAF8377014.1"/>
    <property type="molecule type" value="Genomic_DNA"/>
</dbReference>
<evidence type="ECO:0000256" key="2">
    <source>
        <dbReference type="SAM" id="MobiDB-lite"/>
    </source>
</evidence>
<protein>
    <recommendedName>
        <fullName evidence="3">UDP-glucose/GDP-mannose dehydrogenase N-terminal domain-containing protein</fullName>
    </recommendedName>
</protein>
<dbReference type="PANTHER" id="PTHR11374">
    <property type="entry name" value="UDP-GLUCOSE DEHYDROGENASE/UDP-MANNAC DEHYDROGENASE"/>
    <property type="match status" value="1"/>
</dbReference>
<feature type="domain" description="UDP-glucose/GDP-mannose dehydrogenase N-terminal" evidence="3">
    <location>
        <begin position="665"/>
        <end position="843"/>
    </location>
</feature>